<evidence type="ECO:0000259" key="1">
    <source>
        <dbReference type="PROSITE" id="PS50104"/>
    </source>
</evidence>
<evidence type="ECO:0000313" key="3">
    <source>
        <dbReference type="Proteomes" id="UP001149140"/>
    </source>
</evidence>
<dbReference type="InterPro" id="IPR035897">
    <property type="entry name" value="Toll_tir_struct_dom_sf"/>
</dbReference>
<organism evidence="2 3">
    <name type="scientific">Solirubrobacter ginsenosidimutans</name>
    <dbReference type="NCBI Taxonomy" id="490573"/>
    <lineage>
        <taxon>Bacteria</taxon>
        <taxon>Bacillati</taxon>
        <taxon>Actinomycetota</taxon>
        <taxon>Thermoleophilia</taxon>
        <taxon>Solirubrobacterales</taxon>
        <taxon>Solirubrobacteraceae</taxon>
        <taxon>Solirubrobacter</taxon>
    </lineage>
</organism>
<dbReference type="PROSITE" id="PS50104">
    <property type="entry name" value="TIR"/>
    <property type="match status" value="1"/>
</dbReference>
<proteinExistence type="predicted"/>
<sequence>MAEAFSTALARIGREHASRAYAPPPILFIVSDGEPTDASGDTIRAVAEEIRAADVVIVSCLLTDEDLTESRRLYGSPRPGWPRGARLMFECASQLPQRSPFDAYLIEHRWTVDPDARLFTQINQSEVLTEFSKVILSPLEPSDRKPAQALVESPVRVFVTYSHQDAHYLADDSLLGYLSPLRDEGLEFFTDRDIATGELWDTKIRAAIDTTDIVLALVSQAFLSSRYCQSVEMEHFLEARRRVGTRILPIILRPCDWQAHEWLAETQARPREGRTIELDYDTKAKRDQAFLEVLQDLRQAAQAVRQGRRGA</sequence>
<dbReference type="SUPFAM" id="SSF52200">
    <property type="entry name" value="Toll/Interleukin receptor TIR domain"/>
    <property type="match status" value="1"/>
</dbReference>
<name>A0A9X3N3R3_9ACTN</name>
<dbReference type="SMART" id="SM00255">
    <property type="entry name" value="TIR"/>
    <property type="match status" value="1"/>
</dbReference>
<dbReference type="Proteomes" id="UP001149140">
    <property type="component" value="Unassembled WGS sequence"/>
</dbReference>
<feature type="domain" description="TIR" evidence="1">
    <location>
        <begin position="153"/>
        <end position="282"/>
    </location>
</feature>
<dbReference type="InterPro" id="IPR000157">
    <property type="entry name" value="TIR_dom"/>
</dbReference>
<dbReference type="GO" id="GO:0007165">
    <property type="term" value="P:signal transduction"/>
    <property type="evidence" value="ECO:0007669"/>
    <property type="project" value="InterPro"/>
</dbReference>
<dbReference type="EMBL" id="JAPDOD010000068">
    <property type="protein sequence ID" value="MDA0166548.1"/>
    <property type="molecule type" value="Genomic_DNA"/>
</dbReference>
<gene>
    <name evidence="2" type="ORF">OM076_40165</name>
</gene>
<dbReference type="AlphaFoldDB" id="A0A9X3N3R3"/>
<accession>A0A9X3N3R3</accession>
<comment type="caution">
    <text evidence="2">The sequence shown here is derived from an EMBL/GenBank/DDBJ whole genome shotgun (WGS) entry which is preliminary data.</text>
</comment>
<reference evidence="2" key="1">
    <citation type="submission" date="2022-10" db="EMBL/GenBank/DDBJ databases">
        <title>The WGS of Solirubrobacter ginsenosidimutans DSM 21036.</title>
        <authorList>
            <person name="Jiang Z."/>
        </authorList>
    </citation>
    <scope>NUCLEOTIDE SEQUENCE</scope>
    <source>
        <strain evidence="2">DSM 21036</strain>
    </source>
</reference>
<evidence type="ECO:0000313" key="2">
    <source>
        <dbReference type="EMBL" id="MDA0166548.1"/>
    </source>
</evidence>
<dbReference type="Pfam" id="PF13676">
    <property type="entry name" value="TIR_2"/>
    <property type="match status" value="1"/>
</dbReference>
<keyword evidence="3" id="KW-1185">Reference proteome</keyword>
<dbReference type="Gene3D" id="3.40.50.10140">
    <property type="entry name" value="Toll/interleukin-1 receptor homology (TIR) domain"/>
    <property type="match status" value="1"/>
</dbReference>
<protein>
    <submittedName>
        <fullName evidence="2">TIR domain-containing protein</fullName>
    </submittedName>
</protein>